<proteinExistence type="predicted"/>
<dbReference type="Proteomes" id="UP000184512">
    <property type="component" value="Unassembled WGS sequence"/>
</dbReference>
<sequence>MKGFKTNASATWDAFIDPNVRFETIGDSISGTLVALEAREFDDGGRAPHLTLMTPEGERYLTASSRDLVRKLVALAPSLDSTIEITLLGIEDIPGTDLQRKTFNVRLIDPSEASGQLEDDGTNFIS</sequence>
<dbReference type="RefSeq" id="WP_073186046.1">
    <property type="nucleotide sequence ID" value="NZ_FQZG01000008.1"/>
</dbReference>
<dbReference type="AlphaFoldDB" id="A0A1M6C0E5"/>
<accession>A0A1M6C0E5</accession>
<dbReference type="OrthoDB" id="9808601at2"/>
<keyword evidence="2" id="KW-1185">Reference proteome</keyword>
<organism evidence="1 2">
    <name type="scientific">Tessaracoccus bendigoensis DSM 12906</name>
    <dbReference type="NCBI Taxonomy" id="1123357"/>
    <lineage>
        <taxon>Bacteria</taxon>
        <taxon>Bacillati</taxon>
        <taxon>Actinomycetota</taxon>
        <taxon>Actinomycetes</taxon>
        <taxon>Propionibacteriales</taxon>
        <taxon>Propionibacteriaceae</taxon>
        <taxon>Tessaracoccus</taxon>
    </lineage>
</organism>
<dbReference type="EMBL" id="FQZG01000008">
    <property type="protein sequence ID" value="SHI54496.1"/>
    <property type="molecule type" value="Genomic_DNA"/>
</dbReference>
<gene>
    <name evidence="1" type="ORF">SAMN02745244_00573</name>
</gene>
<evidence type="ECO:0000313" key="2">
    <source>
        <dbReference type="Proteomes" id="UP000184512"/>
    </source>
</evidence>
<evidence type="ECO:0000313" key="1">
    <source>
        <dbReference type="EMBL" id="SHI54496.1"/>
    </source>
</evidence>
<name>A0A1M6C0E5_9ACTN</name>
<protein>
    <submittedName>
        <fullName evidence="1">Uncharacterized protein</fullName>
    </submittedName>
</protein>
<reference evidence="1 2" key="1">
    <citation type="submission" date="2016-11" db="EMBL/GenBank/DDBJ databases">
        <authorList>
            <person name="Jaros S."/>
            <person name="Januszkiewicz K."/>
            <person name="Wedrychowicz H."/>
        </authorList>
    </citation>
    <scope>NUCLEOTIDE SEQUENCE [LARGE SCALE GENOMIC DNA]</scope>
    <source>
        <strain evidence="1 2">DSM 12906</strain>
    </source>
</reference>
<dbReference type="STRING" id="1123357.SAMN02745244_00573"/>